<dbReference type="GO" id="GO:0005737">
    <property type="term" value="C:cytoplasm"/>
    <property type="evidence" value="ECO:0007669"/>
    <property type="project" value="TreeGrafter"/>
</dbReference>
<dbReference type="InterPro" id="IPR015517">
    <property type="entry name" value="dCMP_deaminase-rel"/>
</dbReference>
<reference evidence="3" key="1">
    <citation type="submission" date="2018-05" db="EMBL/GenBank/DDBJ databases">
        <authorList>
            <person name="Lanie J.A."/>
            <person name="Ng W.-L."/>
            <person name="Kazmierczak K.M."/>
            <person name="Andrzejewski T.M."/>
            <person name="Davidsen T.M."/>
            <person name="Wayne K.J."/>
            <person name="Tettelin H."/>
            <person name="Glass J.I."/>
            <person name="Rusch D."/>
            <person name="Podicherti R."/>
            <person name="Tsui H.-C.T."/>
            <person name="Winkler M.E."/>
        </authorList>
    </citation>
    <scope>NUCLEOTIDE SEQUENCE</scope>
</reference>
<accession>A0A382L0Q2</accession>
<dbReference type="Pfam" id="PF00383">
    <property type="entry name" value="dCMP_cyt_deam_1"/>
    <property type="match status" value="1"/>
</dbReference>
<protein>
    <recommendedName>
        <fullName evidence="2">CMP/dCMP-type deaminase domain-containing protein</fullName>
    </recommendedName>
</protein>
<dbReference type="Gene3D" id="3.40.140.10">
    <property type="entry name" value="Cytidine Deaminase, domain 2"/>
    <property type="match status" value="1"/>
</dbReference>
<dbReference type="PANTHER" id="PTHR11086:SF18">
    <property type="entry name" value="DEOXYCYTIDYLATE DEAMINASE"/>
    <property type="match status" value="1"/>
</dbReference>
<dbReference type="InterPro" id="IPR016193">
    <property type="entry name" value="Cytidine_deaminase-like"/>
</dbReference>
<dbReference type="PROSITE" id="PS51747">
    <property type="entry name" value="CYT_DCMP_DEAMINASES_2"/>
    <property type="match status" value="1"/>
</dbReference>
<proteinExistence type="predicted"/>
<dbReference type="SUPFAM" id="SSF53927">
    <property type="entry name" value="Cytidine deaminase-like"/>
    <property type="match status" value="1"/>
</dbReference>
<gene>
    <name evidence="3" type="ORF">METZ01_LOCUS283023</name>
</gene>
<name>A0A382L0Q2_9ZZZZ</name>
<dbReference type="PANTHER" id="PTHR11086">
    <property type="entry name" value="DEOXYCYTIDYLATE DEAMINASE-RELATED"/>
    <property type="match status" value="1"/>
</dbReference>
<evidence type="ECO:0000256" key="1">
    <source>
        <dbReference type="ARBA" id="ARBA00022801"/>
    </source>
</evidence>
<dbReference type="EMBL" id="UINC01083964">
    <property type="protein sequence ID" value="SVC30169.1"/>
    <property type="molecule type" value="Genomic_DNA"/>
</dbReference>
<keyword evidence="1" id="KW-0378">Hydrolase</keyword>
<evidence type="ECO:0000259" key="2">
    <source>
        <dbReference type="PROSITE" id="PS51747"/>
    </source>
</evidence>
<evidence type="ECO:0000313" key="3">
    <source>
        <dbReference type="EMBL" id="SVC30169.1"/>
    </source>
</evidence>
<dbReference type="GO" id="GO:0004132">
    <property type="term" value="F:dCMP deaminase activity"/>
    <property type="evidence" value="ECO:0007669"/>
    <property type="project" value="TreeGrafter"/>
</dbReference>
<dbReference type="AlphaFoldDB" id="A0A382L0Q2"/>
<feature type="domain" description="CMP/dCMP-type deaminase" evidence="2">
    <location>
        <begin position="27"/>
        <end position="153"/>
    </location>
</feature>
<sequence>MQTQDLQAGIKRNTFQSTIRTRNMKDRMITFYMGLAHQCSEMSRAKRLHVGAVIVKDDNIISFSWNGTPSGWDNVCEDNYLYEDGCSQLVTKPEVLHAESNSISKLAKSPNSGLGASLFCTHQPCLDCAKLVYQAGISSVYYEEEYRNSDGVEFLKKCNIEVTHTNANK</sequence>
<dbReference type="InterPro" id="IPR002125">
    <property type="entry name" value="CMP_dCMP_dom"/>
</dbReference>
<organism evidence="3">
    <name type="scientific">marine metagenome</name>
    <dbReference type="NCBI Taxonomy" id="408172"/>
    <lineage>
        <taxon>unclassified sequences</taxon>
        <taxon>metagenomes</taxon>
        <taxon>ecological metagenomes</taxon>
    </lineage>
</organism>